<sequence>MAQAGESETAINPYELERLVRIKRNQEKLEEIGVQQASDELKQAAKQRRRKEPVLNVEGVKKAPKASRQSNRLRGKAADNLQGAESKVEEGDQPAPRQPLVKEVSIPIMAAAAEAALYQKNLYRVSTMSDVAMMRRITAITNISKMQSLVDVLQQLGSPLAIQQMAQEKLEQMTS</sequence>
<dbReference type="Proteomes" id="UP000815325">
    <property type="component" value="Unassembled WGS sequence"/>
</dbReference>
<keyword evidence="3" id="KW-1185">Reference proteome</keyword>
<evidence type="ECO:0000313" key="3">
    <source>
        <dbReference type="Proteomes" id="UP000815325"/>
    </source>
</evidence>
<feature type="region of interest" description="Disordered" evidence="1">
    <location>
        <begin position="33"/>
        <end position="97"/>
    </location>
</feature>
<organism evidence="2 3">
    <name type="scientific">Dunaliella salina</name>
    <name type="common">Green alga</name>
    <name type="synonym">Protococcus salinus</name>
    <dbReference type="NCBI Taxonomy" id="3046"/>
    <lineage>
        <taxon>Eukaryota</taxon>
        <taxon>Viridiplantae</taxon>
        <taxon>Chlorophyta</taxon>
        <taxon>core chlorophytes</taxon>
        <taxon>Chlorophyceae</taxon>
        <taxon>CS clade</taxon>
        <taxon>Chlamydomonadales</taxon>
        <taxon>Dunaliellaceae</taxon>
        <taxon>Dunaliella</taxon>
    </lineage>
</organism>
<gene>
    <name evidence="2" type="ORF">DUNSADRAFT_11900</name>
</gene>
<dbReference type="EMBL" id="MU069480">
    <property type="protein sequence ID" value="KAF5841693.1"/>
    <property type="molecule type" value="Genomic_DNA"/>
</dbReference>
<reference evidence="2" key="1">
    <citation type="submission" date="2017-08" db="EMBL/GenBank/DDBJ databases">
        <authorList>
            <person name="Polle J.E."/>
            <person name="Barry K."/>
            <person name="Cushman J."/>
            <person name="Schmutz J."/>
            <person name="Tran D."/>
            <person name="Hathwaick L.T."/>
            <person name="Yim W.C."/>
            <person name="Jenkins J."/>
            <person name="Mckie-Krisberg Z.M."/>
            <person name="Prochnik S."/>
            <person name="Lindquist E."/>
            <person name="Dockter R.B."/>
            <person name="Adam C."/>
            <person name="Molina H."/>
            <person name="Bunkerborg J."/>
            <person name="Jin E."/>
            <person name="Buchheim M."/>
            <person name="Magnuson J."/>
        </authorList>
    </citation>
    <scope>NUCLEOTIDE SEQUENCE</scope>
    <source>
        <strain evidence="2">CCAP 19/18</strain>
    </source>
</reference>
<name>A0ABQ7H4B8_DUNSA</name>
<protein>
    <submittedName>
        <fullName evidence="2">Uncharacterized protein</fullName>
    </submittedName>
</protein>
<evidence type="ECO:0000256" key="1">
    <source>
        <dbReference type="SAM" id="MobiDB-lite"/>
    </source>
</evidence>
<accession>A0ABQ7H4B8</accession>
<comment type="caution">
    <text evidence="2">The sequence shown here is derived from an EMBL/GenBank/DDBJ whole genome shotgun (WGS) entry which is preliminary data.</text>
</comment>
<proteinExistence type="predicted"/>
<evidence type="ECO:0000313" key="2">
    <source>
        <dbReference type="EMBL" id="KAF5841693.1"/>
    </source>
</evidence>